<dbReference type="PANTHER" id="PTHR46553">
    <property type="entry name" value="ADENINE NUCLEOTIDE ALPHA HYDROLASES-LIKE SUPERFAMILY PROTEIN"/>
    <property type="match status" value="1"/>
</dbReference>
<dbReference type="Pfam" id="PF00582">
    <property type="entry name" value="Usp"/>
    <property type="match status" value="1"/>
</dbReference>
<organism evidence="3 4">
    <name type="scientific">Streptomyces spororaveus</name>
    <dbReference type="NCBI Taxonomy" id="284039"/>
    <lineage>
        <taxon>Bacteria</taxon>
        <taxon>Bacillati</taxon>
        <taxon>Actinomycetota</taxon>
        <taxon>Actinomycetes</taxon>
        <taxon>Kitasatosporales</taxon>
        <taxon>Streptomycetaceae</taxon>
        <taxon>Streptomyces</taxon>
    </lineage>
</organism>
<dbReference type="Gene3D" id="3.40.50.620">
    <property type="entry name" value="HUPs"/>
    <property type="match status" value="1"/>
</dbReference>
<dbReference type="Proteomes" id="UP000608522">
    <property type="component" value="Unassembled WGS sequence"/>
</dbReference>
<proteinExistence type="inferred from homology"/>
<evidence type="ECO:0000313" key="4">
    <source>
        <dbReference type="Proteomes" id="UP000608522"/>
    </source>
</evidence>
<dbReference type="InterPro" id="IPR006016">
    <property type="entry name" value="UspA"/>
</dbReference>
<evidence type="ECO:0000259" key="2">
    <source>
        <dbReference type="Pfam" id="PF00582"/>
    </source>
</evidence>
<reference evidence="4" key="1">
    <citation type="submission" date="2023-07" db="EMBL/GenBank/DDBJ databases">
        <title>Whole genome shotgun sequence of Streptomyces spororaveus NBRC 15456.</title>
        <authorList>
            <person name="Komaki H."/>
            <person name="Tamura T."/>
        </authorList>
    </citation>
    <scope>NUCLEOTIDE SEQUENCE [LARGE SCALE GENOMIC DNA]</scope>
    <source>
        <strain evidence="4">NBRC 15456</strain>
    </source>
</reference>
<dbReference type="PRINTS" id="PR01438">
    <property type="entry name" value="UNVRSLSTRESS"/>
</dbReference>
<evidence type="ECO:0000256" key="1">
    <source>
        <dbReference type="ARBA" id="ARBA00008791"/>
    </source>
</evidence>
<dbReference type="CDD" id="cd23659">
    <property type="entry name" value="USP_At3g01520-like"/>
    <property type="match status" value="1"/>
</dbReference>
<keyword evidence="4" id="KW-1185">Reference proteome</keyword>
<dbReference type="RefSeq" id="WP_202198659.1">
    <property type="nucleotide sequence ID" value="NZ_JAKGSF010000003.1"/>
</dbReference>
<dbReference type="PANTHER" id="PTHR46553:SF3">
    <property type="entry name" value="ADENINE NUCLEOTIDE ALPHA HYDROLASES-LIKE SUPERFAMILY PROTEIN"/>
    <property type="match status" value="1"/>
</dbReference>
<comment type="similarity">
    <text evidence="1">Belongs to the universal stress protein A family.</text>
</comment>
<dbReference type="InterPro" id="IPR014729">
    <property type="entry name" value="Rossmann-like_a/b/a_fold"/>
</dbReference>
<protein>
    <submittedName>
        <fullName evidence="3">Universal stress protein</fullName>
    </submittedName>
</protein>
<dbReference type="SUPFAM" id="SSF52402">
    <property type="entry name" value="Adenine nucleotide alpha hydrolases-like"/>
    <property type="match status" value="1"/>
</dbReference>
<evidence type="ECO:0000313" key="3">
    <source>
        <dbReference type="EMBL" id="GHI76476.1"/>
    </source>
</evidence>
<dbReference type="InterPro" id="IPR006015">
    <property type="entry name" value="Universal_stress_UspA"/>
</dbReference>
<dbReference type="EMBL" id="BNED01000005">
    <property type="protein sequence ID" value="GHI76476.1"/>
    <property type="molecule type" value="Genomic_DNA"/>
</dbReference>
<comment type="caution">
    <text evidence="3">The sequence shown here is derived from an EMBL/GenBank/DDBJ whole genome shotgun (WGS) entry which is preliminary data.</text>
</comment>
<gene>
    <name evidence="3" type="ORF">Sspor_20370</name>
</gene>
<name>A0ABQ3T7U5_9ACTN</name>
<accession>A0ABQ3T7U5</accession>
<sequence length="157" mass="16374">MVSEQTIEPLIVVGVDGSNHSKEALRWAVAQAAMTGARVHAVMAWEWNRNPFAIGPTAAETVDAEAVTAEEAARRKLADTVAAAVGTSPGVPVFRRVEQGSPAQVLVDASKEADLMVVGTRGYGGFKGALLGSVSQQVVQYSAGTVVLVREGADEND</sequence>
<feature type="domain" description="UspA" evidence="2">
    <location>
        <begin position="11"/>
        <end position="150"/>
    </location>
</feature>